<reference evidence="2" key="1">
    <citation type="submission" date="2022-10" db="EMBL/GenBank/DDBJ databases">
        <authorList>
            <person name="Yu W.X."/>
        </authorList>
    </citation>
    <scope>NUCLEOTIDE SEQUENCE</scope>
    <source>
        <strain evidence="2">D04</strain>
    </source>
</reference>
<accession>A0AAE3ME81</accession>
<evidence type="ECO:0000313" key="2">
    <source>
        <dbReference type="EMBL" id="MCW3805980.1"/>
    </source>
</evidence>
<name>A0AAE3ME81_9BACT</name>
<dbReference type="Proteomes" id="UP001207408">
    <property type="component" value="Unassembled WGS sequence"/>
</dbReference>
<proteinExistence type="predicted"/>
<dbReference type="RefSeq" id="WP_301199352.1">
    <property type="nucleotide sequence ID" value="NZ_JAPDPI010000018.1"/>
</dbReference>
<evidence type="ECO:0000313" key="3">
    <source>
        <dbReference type="Proteomes" id="UP001207408"/>
    </source>
</evidence>
<organism evidence="2 3">
    <name type="scientific">Plebeiibacterium marinum</name>
    <dbReference type="NCBI Taxonomy" id="2992111"/>
    <lineage>
        <taxon>Bacteria</taxon>
        <taxon>Pseudomonadati</taxon>
        <taxon>Bacteroidota</taxon>
        <taxon>Bacteroidia</taxon>
        <taxon>Marinilabiliales</taxon>
        <taxon>Marinilabiliaceae</taxon>
        <taxon>Plebeiibacterium</taxon>
    </lineage>
</organism>
<protein>
    <submittedName>
        <fullName evidence="2">Uncharacterized protein</fullName>
    </submittedName>
</protein>
<feature type="region of interest" description="Disordered" evidence="1">
    <location>
        <begin position="34"/>
        <end position="77"/>
    </location>
</feature>
<feature type="compositionally biased region" description="Polar residues" evidence="1">
    <location>
        <begin position="46"/>
        <end position="62"/>
    </location>
</feature>
<evidence type="ECO:0000256" key="1">
    <source>
        <dbReference type="SAM" id="MobiDB-lite"/>
    </source>
</evidence>
<gene>
    <name evidence="2" type="ORF">OM074_10105</name>
</gene>
<comment type="caution">
    <text evidence="2">The sequence shown here is derived from an EMBL/GenBank/DDBJ whole genome shotgun (WGS) entry which is preliminary data.</text>
</comment>
<keyword evidence="3" id="KW-1185">Reference proteome</keyword>
<dbReference type="AlphaFoldDB" id="A0AAE3ME81"/>
<dbReference type="EMBL" id="JAPDPI010000018">
    <property type="protein sequence ID" value="MCW3805980.1"/>
    <property type="molecule type" value="Genomic_DNA"/>
</dbReference>
<sequence length="77" mass="8661">MEVKRGNKKVYSRPELEVVSVDNVISMVMETTFSEDEEEDLWGDPTTKQISPTNSPAKTYTLSEEKDPFGGSTPFDN</sequence>